<dbReference type="RefSeq" id="WP_091191787.1">
    <property type="nucleotide sequence ID" value="NZ_FOVE01000004.1"/>
</dbReference>
<evidence type="ECO:0008006" key="3">
    <source>
        <dbReference type="Google" id="ProtNLM"/>
    </source>
</evidence>
<dbReference type="InterPro" id="IPR014993">
    <property type="entry name" value="DUF1841"/>
</dbReference>
<organism evidence="1 2">
    <name type="scientific">Formivibrio citricus</name>
    <dbReference type="NCBI Taxonomy" id="83765"/>
    <lineage>
        <taxon>Bacteria</taxon>
        <taxon>Pseudomonadati</taxon>
        <taxon>Pseudomonadota</taxon>
        <taxon>Betaproteobacteria</taxon>
        <taxon>Neisseriales</taxon>
        <taxon>Chitinibacteraceae</taxon>
        <taxon>Formivibrio</taxon>
    </lineage>
</organism>
<dbReference type="Proteomes" id="UP000242869">
    <property type="component" value="Unassembled WGS sequence"/>
</dbReference>
<proteinExistence type="predicted"/>
<dbReference type="STRING" id="83765.SAMN05660284_00739"/>
<dbReference type="Pfam" id="PF08897">
    <property type="entry name" value="DUF1841"/>
    <property type="match status" value="1"/>
</dbReference>
<gene>
    <name evidence="1" type="ORF">SAMN05660284_00739</name>
</gene>
<evidence type="ECO:0000313" key="1">
    <source>
        <dbReference type="EMBL" id="SFN17315.1"/>
    </source>
</evidence>
<dbReference type="EMBL" id="FOVE01000004">
    <property type="protein sequence ID" value="SFN17315.1"/>
    <property type="molecule type" value="Genomic_DNA"/>
</dbReference>
<reference evidence="2" key="1">
    <citation type="submission" date="2016-10" db="EMBL/GenBank/DDBJ databases">
        <authorList>
            <person name="Varghese N."/>
            <person name="Submissions S."/>
        </authorList>
    </citation>
    <scope>NUCLEOTIDE SEQUENCE [LARGE SCALE GENOMIC DNA]</scope>
    <source>
        <strain evidence="2">DSM 6150</strain>
    </source>
</reference>
<protein>
    <recommendedName>
        <fullName evidence="3">DUF1841 domain-containing protein</fullName>
    </recommendedName>
</protein>
<evidence type="ECO:0000313" key="2">
    <source>
        <dbReference type="Proteomes" id="UP000242869"/>
    </source>
</evidence>
<sequence>MLFTPSRDEARRFFIAVWQKHQTGQPLADLERMTLAILLDHPEYHRYLVEDQVDHDWRPEHGETNPFLHIGMHLAIEEQLSIDQPPGIRPLYQALCQALADEHAARHEMMDGLAEMIWQAQRNRTAPDPAIYLEVLRKKAGPRQ</sequence>
<keyword evidence="2" id="KW-1185">Reference proteome</keyword>
<name>A0A1I4WV23_9NEIS</name>
<dbReference type="AlphaFoldDB" id="A0A1I4WV23"/>
<dbReference type="OrthoDB" id="9789432at2"/>
<accession>A0A1I4WV23</accession>